<dbReference type="EMBL" id="JAFBEH010000052">
    <property type="protein sequence ID" value="MBM7643551.1"/>
    <property type="molecule type" value="Genomic_DNA"/>
</dbReference>
<dbReference type="Gene3D" id="3.10.450.400">
    <property type="entry name" value="Uncharacterised protein PF15513, DUF4651"/>
    <property type="match status" value="1"/>
</dbReference>
<evidence type="ECO:0008006" key="3">
    <source>
        <dbReference type="Google" id="ProtNLM"/>
    </source>
</evidence>
<sequence>MKRKNLVLLASGLAGLGLLTWSKARKDAEKALEQETMMRQVRSYFSQKGPIQVVYVNAYDKLDEATTGGVVLEDGRRFDFTYFEGDIISKEVDHD</sequence>
<organism evidence="1 2">
    <name type="scientific">Streptococcus loxodontisalivarius</name>
    <dbReference type="NCBI Taxonomy" id="1349415"/>
    <lineage>
        <taxon>Bacteria</taxon>
        <taxon>Bacillati</taxon>
        <taxon>Bacillota</taxon>
        <taxon>Bacilli</taxon>
        <taxon>Lactobacillales</taxon>
        <taxon>Streptococcaceae</taxon>
        <taxon>Streptococcus</taxon>
    </lineage>
</organism>
<proteinExistence type="predicted"/>
<dbReference type="Proteomes" id="UP000697472">
    <property type="component" value="Unassembled WGS sequence"/>
</dbReference>
<reference evidence="1 2" key="1">
    <citation type="submission" date="2021-01" db="EMBL/GenBank/DDBJ databases">
        <title>Genomic Encyclopedia of Type Strains, Phase IV (KMG-IV): sequencing the most valuable type-strain genomes for metagenomic binning, comparative biology and taxonomic classification.</title>
        <authorList>
            <person name="Goeker M."/>
        </authorList>
    </citation>
    <scope>NUCLEOTIDE SEQUENCE [LARGE SCALE GENOMIC DNA]</scope>
    <source>
        <strain evidence="1 2">DSM 27382</strain>
    </source>
</reference>
<evidence type="ECO:0000313" key="1">
    <source>
        <dbReference type="EMBL" id="MBM7643551.1"/>
    </source>
</evidence>
<evidence type="ECO:0000313" key="2">
    <source>
        <dbReference type="Proteomes" id="UP000697472"/>
    </source>
</evidence>
<gene>
    <name evidence="1" type="ORF">JOC28_001862</name>
</gene>
<keyword evidence="2" id="KW-1185">Reference proteome</keyword>
<comment type="caution">
    <text evidence="1">The sequence shown here is derived from an EMBL/GenBank/DDBJ whole genome shotgun (WGS) entry which is preliminary data.</text>
</comment>
<accession>A0ABS2PUJ4</accession>
<dbReference type="InterPro" id="IPR028105">
    <property type="entry name" value="DUF4651"/>
</dbReference>
<protein>
    <recommendedName>
        <fullName evidence="3">DUF4651 domain-containing protein</fullName>
    </recommendedName>
</protein>
<dbReference type="Pfam" id="PF15513">
    <property type="entry name" value="DUF4651"/>
    <property type="match status" value="1"/>
</dbReference>
<name>A0ABS2PUJ4_9STRE</name>
<dbReference type="RefSeq" id="WP_205010397.1">
    <property type="nucleotide sequence ID" value="NZ_JAFBEH010000052.1"/>
</dbReference>